<organism evidence="2 3">
    <name type="scientific">Galerina marginata (strain CBS 339.88)</name>
    <dbReference type="NCBI Taxonomy" id="685588"/>
    <lineage>
        <taxon>Eukaryota</taxon>
        <taxon>Fungi</taxon>
        <taxon>Dikarya</taxon>
        <taxon>Basidiomycota</taxon>
        <taxon>Agaricomycotina</taxon>
        <taxon>Agaricomycetes</taxon>
        <taxon>Agaricomycetidae</taxon>
        <taxon>Agaricales</taxon>
        <taxon>Agaricineae</taxon>
        <taxon>Strophariaceae</taxon>
        <taxon>Galerina</taxon>
    </lineage>
</organism>
<sequence>MPRSQRRCEVNHVLTCRQHSETTHYTGYDCKGEAETLQAMMREAGITARLLWNPAGAIAIAAGCRITTSRFTFKAWTPYVDEHSHDGLLTGPQLLPTLLPASANNFDILAPLAIEEFIVSRIELNTNMAVPNGHILHAPATATHPLILTLVQIRIPIPVFTPGPQPSDGSLKRSTGMNLSISNCGRQHGRLRKRSRSN</sequence>
<keyword evidence="3" id="KW-1185">Reference proteome</keyword>
<dbReference type="AlphaFoldDB" id="A0A067S4A6"/>
<dbReference type="Proteomes" id="UP000027222">
    <property type="component" value="Unassembled WGS sequence"/>
</dbReference>
<dbReference type="EMBL" id="KL142438">
    <property type="protein sequence ID" value="KDR65626.1"/>
    <property type="molecule type" value="Genomic_DNA"/>
</dbReference>
<name>A0A067S4A6_GALM3</name>
<evidence type="ECO:0000313" key="2">
    <source>
        <dbReference type="EMBL" id="KDR65626.1"/>
    </source>
</evidence>
<feature type="region of interest" description="Disordered" evidence="1">
    <location>
        <begin position="164"/>
        <end position="198"/>
    </location>
</feature>
<dbReference type="HOGENOM" id="CLU_1378224_0_0_1"/>
<evidence type="ECO:0000313" key="3">
    <source>
        <dbReference type="Proteomes" id="UP000027222"/>
    </source>
</evidence>
<evidence type="ECO:0000256" key="1">
    <source>
        <dbReference type="SAM" id="MobiDB-lite"/>
    </source>
</evidence>
<protein>
    <submittedName>
        <fullName evidence="2">Uncharacterized protein</fullName>
    </submittedName>
</protein>
<feature type="compositionally biased region" description="Basic residues" evidence="1">
    <location>
        <begin position="187"/>
        <end position="198"/>
    </location>
</feature>
<accession>A0A067S4A6</accession>
<reference evidence="3" key="1">
    <citation type="journal article" date="2014" name="Proc. Natl. Acad. Sci. U.S.A.">
        <title>Extensive sampling of basidiomycete genomes demonstrates inadequacy of the white-rot/brown-rot paradigm for wood decay fungi.</title>
        <authorList>
            <person name="Riley R."/>
            <person name="Salamov A.A."/>
            <person name="Brown D.W."/>
            <person name="Nagy L.G."/>
            <person name="Floudas D."/>
            <person name="Held B.W."/>
            <person name="Levasseur A."/>
            <person name="Lombard V."/>
            <person name="Morin E."/>
            <person name="Otillar R."/>
            <person name="Lindquist E.A."/>
            <person name="Sun H."/>
            <person name="LaButti K.M."/>
            <person name="Schmutz J."/>
            <person name="Jabbour D."/>
            <person name="Luo H."/>
            <person name="Baker S.E."/>
            <person name="Pisabarro A.G."/>
            <person name="Walton J.D."/>
            <person name="Blanchette R.A."/>
            <person name="Henrissat B."/>
            <person name="Martin F."/>
            <person name="Cullen D."/>
            <person name="Hibbett D.S."/>
            <person name="Grigoriev I.V."/>
        </authorList>
    </citation>
    <scope>NUCLEOTIDE SEQUENCE [LARGE SCALE GENOMIC DNA]</scope>
    <source>
        <strain evidence="3">CBS 339.88</strain>
    </source>
</reference>
<proteinExistence type="predicted"/>
<feature type="compositionally biased region" description="Polar residues" evidence="1">
    <location>
        <begin position="172"/>
        <end position="185"/>
    </location>
</feature>
<gene>
    <name evidence="2" type="ORF">GALMADRAFT_148538</name>
</gene>